<dbReference type="Gene3D" id="3.40.50.1820">
    <property type="entry name" value="alpha/beta hydrolase"/>
    <property type="match status" value="1"/>
</dbReference>
<dbReference type="Pfam" id="PF00135">
    <property type="entry name" value="COesterase"/>
    <property type="match status" value="1"/>
</dbReference>
<dbReference type="SUPFAM" id="SSF53474">
    <property type="entry name" value="alpha/beta-Hydrolases"/>
    <property type="match status" value="1"/>
</dbReference>
<reference evidence="2" key="3">
    <citation type="submission" date="2025-09" db="UniProtKB">
        <authorList>
            <consortium name="Ensembl"/>
        </authorList>
    </citation>
    <scope>IDENTIFICATION</scope>
</reference>
<evidence type="ECO:0000313" key="3">
    <source>
        <dbReference type="Proteomes" id="UP000008144"/>
    </source>
</evidence>
<keyword evidence="3" id="KW-1185">Reference proteome</keyword>
<evidence type="ECO:0000259" key="1">
    <source>
        <dbReference type="Pfam" id="PF00135"/>
    </source>
</evidence>
<sequence length="180" mass="21681">MHYNKVLEQYPECTEPGCDNRENLNHLATEYLFTCPQRKALNSTALDRWWYILNQTWSFYEVWEQPQCFYRVCHAAELAYLFNVEPLTTFEYTEEEKVLSERFAWYWTNFAKRAHPNGKTSKYELTSENVQETQWPQFNNNGGANYQALQIRAAGDFVMDRPYEEICRFWDELDAYAEHY</sequence>
<dbReference type="AlphaFoldDB" id="H2XX17"/>
<reference evidence="3" key="1">
    <citation type="journal article" date="2002" name="Science">
        <title>The draft genome of Ciona intestinalis: insights into chordate and vertebrate origins.</title>
        <authorList>
            <person name="Dehal P."/>
            <person name="Satou Y."/>
            <person name="Campbell R.K."/>
            <person name="Chapman J."/>
            <person name="Degnan B."/>
            <person name="De Tomaso A."/>
            <person name="Davidson B."/>
            <person name="Di Gregorio A."/>
            <person name="Gelpke M."/>
            <person name="Goodstein D.M."/>
            <person name="Harafuji N."/>
            <person name="Hastings K.E."/>
            <person name="Ho I."/>
            <person name="Hotta K."/>
            <person name="Huang W."/>
            <person name="Kawashima T."/>
            <person name="Lemaire P."/>
            <person name="Martinez D."/>
            <person name="Meinertzhagen I.A."/>
            <person name="Necula S."/>
            <person name="Nonaka M."/>
            <person name="Putnam N."/>
            <person name="Rash S."/>
            <person name="Saiga H."/>
            <person name="Satake M."/>
            <person name="Terry A."/>
            <person name="Yamada L."/>
            <person name="Wang H.G."/>
            <person name="Awazu S."/>
            <person name="Azumi K."/>
            <person name="Boore J."/>
            <person name="Branno M."/>
            <person name="Chin-Bow S."/>
            <person name="DeSantis R."/>
            <person name="Doyle S."/>
            <person name="Francino P."/>
            <person name="Keys D.N."/>
            <person name="Haga S."/>
            <person name="Hayashi H."/>
            <person name="Hino K."/>
            <person name="Imai K.S."/>
            <person name="Inaba K."/>
            <person name="Kano S."/>
            <person name="Kobayashi K."/>
            <person name="Kobayashi M."/>
            <person name="Lee B.I."/>
            <person name="Makabe K.W."/>
            <person name="Manohar C."/>
            <person name="Matassi G."/>
            <person name="Medina M."/>
            <person name="Mochizuki Y."/>
            <person name="Mount S."/>
            <person name="Morishita T."/>
            <person name="Miura S."/>
            <person name="Nakayama A."/>
            <person name="Nishizaka S."/>
            <person name="Nomoto H."/>
            <person name="Ohta F."/>
            <person name="Oishi K."/>
            <person name="Rigoutsos I."/>
            <person name="Sano M."/>
            <person name="Sasaki A."/>
            <person name="Sasakura Y."/>
            <person name="Shoguchi E."/>
            <person name="Shin-i T."/>
            <person name="Spagnuolo A."/>
            <person name="Stainier D."/>
            <person name="Suzuki M.M."/>
            <person name="Tassy O."/>
            <person name="Takatori N."/>
            <person name="Tokuoka M."/>
            <person name="Yagi K."/>
            <person name="Yoshizaki F."/>
            <person name="Wada S."/>
            <person name="Zhang C."/>
            <person name="Hyatt P.D."/>
            <person name="Larimer F."/>
            <person name="Detter C."/>
            <person name="Doggett N."/>
            <person name="Glavina T."/>
            <person name="Hawkins T."/>
            <person name="Richardson P."/>
            <person name="Lucas S."/>
            <person name="Kohara Y."/>
            <person name="Levine M."/>
            <person name="Satoh N."/>
            <person name="Rokhsar D.S."/>
        </authorList>
    </citation>
    <scope>NUCLEOTIDE SEQUENCE [LARGE SCALE GENOMIC DNA]</scope>
</reference>
<accession>H2XX17</accession>
<evidence type="ECO:0000313" key="2">
    <source>
        <dbReference type="Ensembl" id="ENSCINP00000034201.1"/>
    </source>
</evidence>
<organism evidence="2 3">
    <name type="scientific">Ciona intestinalis</name>
    <name type="common">Transparent sea squirt</name>
    <name type="synonym">Ascidia intestinalis</name>
    <dbReference type="NCBI Taxonomy" id="7719"/>
    <lineage>
        <taxon>Eukaryota</taxon>
        <taxon>Metazoa</taxon>
        <taxon>Chordata</taxon>
        <taxon>Tunicata</taxon>
        <taxon>Ascidiacea</taxon>
        <taxon>Phlebobranchia</taxon>
        <taxon>Cionidae</taxon>
        <taxon>Ciona</taxon>
    </lineage>
</organism>
<dbReference type="OMA" id="NDMIAYW"/>
<protein>
    <recommendedName>
        <fullName evidence="1">Carboxylesterase type B domain-containing protein</fullName>
    </recommendedName>
</protein>
<feature type="domain" description="Carboxylesterase type B" evidence="1">
    <location>
        <begin position="9"/>
        <end position="170"/>
    </location>
</feature>
<dbReference type="Proteomes" id="UP000008144">
    <property type="component" value="Unassembled WGS sequence"/>
</dbReference>
<dbReference type="PANTHER" id="PTHR45570">
    <property type="entry name" value="CARBOXYLIC ESTER HYDROLASE"/>
    <property type="match status" value="1"/>
</dbReference>
<dbReference type="PANTHER" id="PTHR45570:SF1">
    <property type="entry name" value="CARBOXYLIC ESTER HYDROLASE"/>
    <property type="match status" value="1"/>
</dbReference>
<dbReference type="InterPro" id="IPR029058">
    <property type="entry name" value="AB_hydrolase_fold"/>
</dbReference>
<dbReference type="InterPro" id="IPR002018">
    <property type="entry name" value="CarbesteraseB"/>
</dbReference>
<dbReference type="GeneTree" id="ENSGT00940000162924"/>
<dbReference type="Ensembl" id="ENSCINT00000034740.1">
    <property type="protein sequence ID" value="ENSCINP00000034201.1"/>
    <property type="gene ID" value="ENSCING00000019504.1"/>
</dbReference>
<reference evidence="2" key="2">
    <citation type="submission" date="2025-08" db="UniProtKB">
        <authorList>
            <consortium name="Ensembl"/>
        </authorList>
    </citation>
    <scope>IDENTIFICATION</scope>
</reference>
<proteinExistence type="predicted"/>
<dbReference type="HOGENOM" id="CLU_1495684_0_0_1"/>
<name>H2XX17_CIOIN</name>
<dbReference type="InParanoid" id="H2XX17"/>